<accession>A0A9P0BAP9</accession>
<dbReference type="SUPFAM" id="SSF52540">
    <property type="entry name" value="P-loop containing nucleoside triphosphate hydrolases"/>
    <property type="match status" value="1"/>
</dbReference>
<evidence type="ECO:0000313" key="3">
    <source>
        <dbReference type="EMBL" id="CAH0559350.1"/>
    </source>
</evidence>
<dbReference type="InterPro" id="IPR044304">
    <property type="entry name" value="NUBPL-like"/>
</dbReference>
<dbReference type="InterPro" id="IPR027417">
    <property type="entry name" value="P-loop_NTPase"/>
</dbReference>
<dbReference type="PANTHER" id="PTHR42961:SF2">
    <property type="entry name" value="IRON-SULFUR PROTEIN NUBPL"/>
    <property type="match status" value="1"/>
</dbReference>
<reference evidence="3" key="1">
    <citation type="submission" date="2021-12" db="EMBL/GenBank/DDBJ databases">
        <authorList>
            <person name="King R."/>
        </authorList>
    </citation>
    <scope>NUCLEOTIDE SEQUENCE</scope>
</reference>
<evidence type="ECO:0000313" key="4">
    <source>
        <dbReference type="Proteomes" id="UP001154078"/>
    </source>
</evidence>
<dbReference type="GO" id="GO:0051539">
    <property type="term" value="F:4 iron, 4 sulfur cluster binding"/>
    <property type="evidence" value="ECO:0007669"/>
    <property type="project" value="TreeGrafter"/>
</dbReference>
<dbReference type="EMBL" id="OV121137">
    <property type="protein sequence ID" value="CAH0559350.1"/>
    <property type="molecule type" value="Genomic_DNA"/>
</dbReference>
<evidence type="ECO:0000256" key="2">
    <source>
        <dbReference type="ARBA" id="ARBA00022840"/>
    </source>
</evidence>
<dbReference type="Pfam" id="PF10609">
    <property type="entry name" value="ParA"/>
    <property type="match status" value="1"/>
</dbReference>
<gene>
    <name evidence="3" type="ORF">MELIAE_LOCUS9452</name>
</gene>
<dbReference type="GO" id="GO:0016226">
    <property type="term" value="P:iron-sulfur cluster assembly"/>
    <property type="evidence" value="ECO:0007669"/>
    <property type="project" value="InterPro"/>
</dbReference>
<dbReference type="GO" id="GO:0032981">
    <property type="term" value="P:mitochondrial respiratory chain complex I assembly"/>
    <property type="evidence" value="ECO:0007669"/>
    <property type="project" value="TreeGrafter"/>
</dbReference>
<dbReference type="PANTHER" id="PTHR42961">
    <property type="entry name" value="IRON-SULFUR PROTEIN NUBPL"/>
    <property type="match status" value="1"/>
</dbReference>
<dbReference type="InterPro" id="IPR033756">
    <property type="entry name" value="YlxH/NBP35"/>
</dbReference>
<dbReference type="AlphaFoldDB" id="A0A9P0BAP9"/>
<dbReference type="GO" id="GO:0005524">
    <property type="term" value="F:ATP binding"/>
    <property type="evidence" value="ECO:0007669"/>
    <property type="project" value="UniProtKB-KW"/>
</dbReference>
<dbReference type="Gene3D" id="3.40.50.300">
    <property type="entry name" value="P-loop containing nucleotide triphosphate hydrolases"/>
    <property type="match status" value="1"/>
</dbReference>
<keyword evidence="4" id="KW-1185">Reference proteome</keyword>
<evidence type="ECO:0000256" key="1">
    <source>
        <dbReference type="ARBA" id="ARBA00022741"/>
    </source>
</evidence>
<sequence>MNFVAKKIIRNSRSSLKIKDFYRHFSKEKTEMEKRRAEIMAKGLPVKKPIKNVKHIVLVSSGKGGVGKSTAAVNLATALKVVRPEKNVGLLDADIFGPTVPLMMNLYDTPELNEKNQMQPLVNYNVKWRCFGDYPSNSLTKSHQKRRGNVPKVECASNRNHRKYVECFLSIL</sequence>
<keyword evidence="1" id="KW-0547">Nucleotide-binding</keyword>
<protein>
    <submittedName>
        <fullName evidence="3">Uncharacterized protein</fullName>
    </submittedName>
</protein>
<dbReference type="Proteomes" id="UP001154078">
    <property type="component" value="Chromosome 6"/>
</dbReference>
<organism evidence="3 4">
    <name type="scientific">Brassicogethes aeneus</name>
    <name type="common">Rape pollen beetle</name>
    <name type="synonym">Meligethes aeneus</name>
    <dbReference type="NCBI Taxonomy" id="1431903"/>
    <lineage>
        <taxon>Eukaryota</taxon>
        <taxon>Metazoa</taxon>
        <taxon>Ecdysozoa</taxon>
        <taxon>Arthropoda</taxon>
        <taxon>Hexapoda</taxon>
        <taxon>Insecta</taxon>
        <taxon>Pterygota</taxon>
        <taxon>Neoptera</taxon>
        <taxon>Endopterygota</taxon>
        <taxon>Coleoptera</taxon>
        <taxon>Polyphaga</taxon>
        <taxon>Cucujiformia</taxon>
        <taxon>Nitidulidae</taxon>
        <taxon>Meligethinae</taxon>
        <taxon>Brassicogethes</taxon>
    </lineage>
</organism>
<name>A0A9P0BAP9_BRAAE</name>
<dbReference type="GO" id="GO:0005739">
    <property type="term" value="C:mitochondrion"/>
    <property type="evidence" value="ECO:0007669"/>
    <property type="project" value="TreeGrafter"/>
</dbReference>
<keyword evidence="2" id="KW-0067">ATP-binding</keyword>
<proteinExistence type="predicted"/>